<dbReference type="RefSeq" id="WP_120682045.1">
    <property type="nucleotide sequence ID" value="NZ_RBAL01000013.1"/>
</dbReference>
<feature type="compositionally biased region" description="Low complexity" evidence="1">
    <location>
        <begin position="159"/>
        <end position="172"/>
    </location>
</feature>
<dbReference type="SUPFAM" id="SSF53822">
    <property type="entry name" value="Periplasmic binding protein-like I"/>
    <property type="match status" value="1"/>
</dbReference>
<feature type="region of interest" description="Disordered" evidence="1">
    <location>
        <begin position="497"/>
        <end position="518"/>
    </location>
</feature>
<accession>A0A3A9YTR5</accession>
<name>A0A3A9YTR5_9ACTN</name>
<dbReference type="OrthoDB" id="4289575at2"/>
<evidence type="ECO:0000313" key="3">
    <source>
        <dbReference type="Proteomes" id="UP000272474"/>
    </source>
</evidence>
<dbReference type="Proteomes" id="UP000272474">
    <property type="component" value="Unassembled WGS sequence"/>
</dbReference>
<sequence length="988" mass="104000">MCGEGEDEAGSAHFPSGEGSEEFLEAWLAAAVPRERRARHRRRRAVLPPAVLVTTGAERRERARRVSAWLDRCLHRQGPGRRLAALVPHATLSAADIAAATGPLTVPLAERLGGNLPRRTGRLPLRNHRLALDLVTRLGSPADAAAPGAAPGTPGSPGTPGDPSRPAAAGTRDGAGDPGGTAGAGGAGDPGSAGGAGDPGSAGGAPPLTATALRDHCYDLRCQRGQLLGALRSAGTVPDAVAGGALGTLWRFLAEPLFFRLPRWWWGRHCTRRLVRSQRHGWYARARGLAHGYSSAEFFADALQLSPADQETVLLHALFADLGRATAPVRLSPWRRRRSTRYVFLLELPGALPRDLGARLARPAHREHPAADRATAFLRAYTRAVRDAGCTATLLLAVGHAAAAPDGTTPLAAAARHFGPPRGREPGAFGPLLVTLPAGPGAWPAWGRAPLAVRPREWRLGPAAAASLQATSAGLAAFGLLATLVGHLAPGGEHDCLGGPPPGRSGSAVVPAPEPEPRPVPLQAEYRAAEALIEEQNARAEQAEAQGRVVRTVAYVGTPVSDDWDQERQRSDGAVPELRGIALAQAQLNDEARSDDQKIWLRVELFDAGAHFAGAVEAAREIVRLAEADPEGLIGVVGFAQSWEVTQSAVRILNAAEVPTLATNATADEMQAGTYYHQLAPPSSREAAIVSRFVHEARIVEDGSGGCLPARAAIVVQDPADLYSKSVGDGFTRSFEAEGGTWRTLWHTPPGEGTGAPPRSPDTRIGWESSIHGVAEAVCAQLRNASGTPTVVFWAARSRELGAFLNDFEDSTDCSGDPLTVVGGNELTNAALSGMYRTPGWLRLYHDDHVLPVGESPSAITAEFNARYAAAFGEDDLWRNDGHAALGYDAMQVIAEAANDAYGSTGGRGLNRESVQVVLYGGVHKAGASGVLDYRAGDPVPRNKPLVILRYVDGHSEPVMSCGAFAVNQPPAEHWGPDGAYDCPEEGD</sequence>
<gene>
    <name evidence="2" type="ORF">D7294_20850</name>
</gene>
<dbReference type="EMBL" id="RBAL01000013">
    <property type="protein sequence ID" value="RKN39452.1"/>
    <property type="molecule type" value="Genomic_DNA"/>
</dbReference>
<dbReference type="AlphaFoldDB" id="A0A3A9YTR5"/>
<evidence type="ECO:0000256" key="1">
    <source>
        <dbReference type="SAM" id="MobiDB-lite"/>
    </source>
</evidence>
<keyword evidence="3" id="KW-1185">Reference proteome</keyword>
<organism evidence="2 3">
    <name type="scientific">Streptomyces hoynatensis</name>
    <dbReference type="NCBI Taxonomy" id="1141874"/>
    <lineage>
        <taxon>Bacteria</taxon>
        <taxon>Bacillati</taxon>
        <taxon>Actinomycetota</taxon>
        <taxon>Actinomycetes</taxon>
        <taxon>Kitasatosporales</taxon>
        <taxon>Streptomycetaceae</taxon>
        <taxon>Streptomyces</taxon>
    </lineage>
</organism>
<protein>
    <submittedName>
        <fullName evidence="2">Uncharacterized protein</fullName>
    </submittedName>
</protein>
<comment type="caution">
    <text evidence="2">The sequence shown here is derived from an EMBL/GenBank/DDBJ whole genome shotgun (WGS) entry which is preliminary data.</text>
</comment>
<feature type="compositionally biased region" description="Gly residues" evidence="1">
    <location>
        <begin position="176"/>
        <end position="203"/>
    </location>
</feature>
<evidence type="ECO:0000313" key="2">
    <source>
        <dbReference type="EMBL" id="RKN39452.1"/>
    </source>
</evidence>
<dbReference type="InterPro" id="IPR028082">
    <property type="entry name" value="Peripla_BP_I"/>
</dbReference>
<proteinExistence type="predicted"/>
<feature type="region of interest" description="Disordered" evidence="1">
    <location>
        <begin position="142"/>
        <end position="208"/>
    </location>
</feature>
<reference evidence="2 3" key="1">
    <citation type="journal article" date="2014" name="Int. J. Syst. Evol. Microbiol.">
        <title>Streptomyces hoynatensis sp. nov., isolated from deep marine sediment.</title>
        <authorList>
            <person name="Veyisoglu A."/>
            <person name="Sahin N."/>
        </authorList>
    </citation>
    <scope>NUCLEOTIDE SEQUENCE [LARGE SCALE GENOMIC DNA]</scope>
    <source>
        <strain evidence="2 3">KCTC 29097</strain>
    </source>
</reference>
<dbReference type="Gene3D" id="3.40.50.2300">
    <property type="match status" value="3"/>
</dbReference>
<feature type="compositionally biased region" description="Low complexity" evidence="1">
    <location>
        <begin position="142"/>
        <end position="153"/>
    </location>
</feature>